<keyword evidence="1" id="KW-0812">Transmembrane</keyword>
<evidence type="ECO:0000313" key="2">
    <source>
        <dbReference type="EMBL" id="KAF0297228.1"/>
    </source>
</evidence>
<comment type="caution">
    <text evidence="2">The sequence shown here is derived from an EMBL/GenBank/DDBJ whole genome shotgun (WGS) entry which is preliminary data.</text>
</comment>
<evidence type="ECO:0000256" key="1">
    <source>
        <dbReference type="SAM" id="Phobius"/>
    </source>
</evidence>
<dbReference type="EMBL" id="VIIS01001503">
    <property type="protein sequence ID" value="KAF0297228.1"/>
    <property type="molecule type" value="Genomic_DNA"/>
</dbReference>
<keyword evidence="1" id="KW-0472">Membrane</keyword>
<keyword evidence="1" id="KW-1133">Transmembrane helix</keyword>
<evidence type="ECO:0000313" key="3">
    <source>
        <dbReference type="Proteomes" id="UP000440578"/>
    </source>
</evidence>
<protein>
    <submittedName>
        <fullName evidence="2">Uncharacterized protein</fullName>
    </submittedName>
</protein>
<organism evidence="2 3">
    <name type="scientific">Amphibalanus amphitrite</name>
    <name type="common">Striped barnacle</name>
    <name type="synonym">Balanus amphitrite</name>
    <dbReference type="NCBI Taxonomy" id="1232801"/>
    <lineage>
        <taxon>Eukaryota</taxon>
        <taxon>Metazoa</taxon>
        <taxon>Ecdysozoa</taxon>
        <taxon>Arthropoda</taxon>
        <taxon>Crustacea</taxon>
        <taxon>Multicrustacea</taxon>
        <taxon>Cirripedia</taxon>
        <taxon>Thoracica</taxon>
        <taxon>Thoracicalcarea</taxon>
        <taxon>Balanomorpha</taxon>
        <taxon>Balanoidea</taxon>
        <taxon>Balanidae</taxon>
        <taxon>Amphibalaninae</taxon>
        <taxon>Amphibalanus</taxon>
    </lineage>
</organism>
<gene>
    <name evidence="2" type="ORF">FJT64_005302</name>
</gene>
<name>A0A6A4W5D0_AMPAM</name>
<dbReference type="AlphaFoldDB" id="A0A6A4W5D0"/>
<accession>A0A6A4W5D0</accession>
<proteinExistence type="predicted"/>
<dbReference type="Proteomes" id="UP000440578">
    <property type="component" value="Unassembled WGS sequence"/>
</dbReference>
<sequence>MCCVESGGGDGGRARGFSGGGGGAVGGGGGGGWARLAHDLSARLRAAVAGVSRVRGEGEAAHHLRFCCGGLFLVLAVLVLLVPPAFGLRGHQRDV</sequence>
<feature type="transmembrane region" description="Helical" evidence="1">
    <location>
        <begin position="63"/>
        <end position="86"/>
    </location>
</feature>
<keyword evidence="3" id="KW-1185">Reference proteome</keyword>
<reference evidence="2 3" key="1">
    <citation type="submission" date="2019-07" db="EMBL/GenBank/DDBJ databases">
        <title>Draft genome assembly of a fouling barnacle, Amphibalanus amphitrite (Darwin, 1854): The first reference genome for Thecostraca.</title>
        <authorList>
            <person name="Kim W."/>
        </authorList>
    </citation>
    <scope>NUCLEOTIDE SEQUENCE [LARGE SCALE GENOMIC DNA]</scope>
    <source>
        <strain evidence="2">SNU_AA5</strain>
        <tissue evidence="2">Soma without cirri and trophi</tissue>
    </source>
</reference>